<reference evidence="13" key="1">
    <citation type="submission" date="2020-10" db="EMBL/GenBank/DDBJ databases">
        <authorList>
            <person name="Gilroy R."/>
        </authorList>
    </citation>
    <scope>NUCLEOTIDE SEQUENCE</scope>
    <source>
        <strain evidence="13">21143</strain>
    </source>
</reference>
<evidence type="ECO:0000256" key="5">
    <source>
        <dbReference type="ARBA" id="ARBA00022962"/>
    </source>
</evidence>
<comment type="caution">
    <text evidence="13">The sequence shown here is derived from an EMBL/GenBank/DDBJ whole genome shotgun (WGS) entry which is preliminary data.</text>
</comment>
<name>A0A9D1GDL7_9BACT</name>
<dbReference type="InterPro" id="IPR017926">
    <property type="entry name" value="GATASE"/>
</dbReference>
<accession>A0A9D1GDL7</accession>
<evidence type="ECO:0000256" key="8">
    <source>
        <dbReference type="ARBA" id="ARBA00047838"/>
    </source>
</evidence>
<dbReference type="GO" id="GO:0004359">
    <property type="term" value="F:glutaminase activity"/>
    <property type="evidence" value="ECO:0007669"/>
    <property type="project" value="UniProtKB-EC"/>
</dbReference>
<dbReference type="Proteomes" id="UP000886722">
    <property type="component" value="Unassembled WGS sequence"/>
</dbReference>
<dbReference type="EC" id="4.3.2.10" evidence="10"/>
<comment type="subunit">
    <text evidence="2 10">Heterodimer of HisH and HisF.</text>
</comment>
<comment type="catalytic activity">
    <reaction evidence="8 10">
        <text>5-[(5-phospho-1-deoxy-D-ribulos-1-ylimino)methylamino]-1-(5-phospho-beta-D-ribosyl)imidazole-4-carboxamide + L-glutamine = D-erythro-1-(imidazol-4-yl)glycerol 3-phosphate + 5-amino-1-(5-phospho-beta-D-ribosyl)imidazole-4-carboxamide + L-glutamate + H(+)</text>
        <dbReference type="Rhea" id="RHEA:24793"/>
        <dbReference type="ChEBI" id="CHEBI:15378"/>
        <dbReference type="ChEBI" id="CHEBI:29985"/>
        <dbReference type="ChEBI" id="CHEBI:58278"/>
        <dbReference type="ChEBI" id="CHEBI:58359"/>
        <dbReference type="ChEBI" id="CHEBI:58475"/>
        <dbReference type="ChEBI" id="CHEBI:58525"/>
        <dbReference type="EC" id="4.3.2.10"/>
    </reaction>
</comment>
<comment type="subcellular location">
    <subcellularLocation>
        <location evidence="10">Cytoplasm</location>
    </subcellularLocation>
</comment>
<dbReference type="PROSITE" id="PS51273">
    <property type="entry name" value="GATASE_TYPE_1"/>
    <property type="match status" value="1"/>
</dbReference>
<evidence type="ECO:0000256" key="7">
    <source>
        <dbReference type="ARBA" id="ARBA00023239"/>
    </source>
</evidence>
<feature type="active site" description="Nucleophile" evidence="10 11">
    <location>
        <position position="77"/>
    </location>
</feature>
<dbReference type="GO" id="GO:0005737">
    <property type="term" value="C:cytoplasm"/>
    <property type="evidence" value="ECO:0007669"/>
    <property type="project" value="UniProtKB-SubCell"/>
</dbReference>
<evidence type="ECO:0000256" key="2">
    <source>
        <dbReference type="ARBA" id="ARBA00011152"/>
    </source>
</evidence>
<dbReference type="HAMAP" id="MF_00278">
    <property type="entry name" value="HisH"/>
    <property type="match status" value="1"/>
</dbReference>
<dbReference type="GO" id="GO:0016829">
    <property type="term" value="F:lyase activity"/>
    <property type="evidence" value="ECO:0007669"/>
    <property type="project" value="UniProtKB-KW"/>
</dbReference>
<keyword evidence="5 10" id="KW-0315">Glutamine amidotransferase</keyword>
<proteinExistence type="inferred from homology"/>
<evidence type="ECO:0000256" key="3">
    <source>
        <dbReference type="ARBA" id="ARBA00022605"/>
    </source>
</evidence>
<organism evidence="13 14">
    <name type="scientific">Candidatus Caccoplasma intestinavium</name>
    <dbReference type="NCBI Taxonomy" id="2840716"/>
    <lineage>
        <taxon>Bacteria</taxon>
        <taxon>Pseudomonadati</taxon>
        <taxon>Bacteroidota</taxon>
        <taxon>Bacteroidia</taxon>
        <taxon>Bacteroidales</taxon>
        <taxon>Bacteroidaceae</taxon>
        <taxon>Bacteroidaceae incertae sedis</taxon>
        <taxon>Candidatus Caccoplasma</taxon>
    </lineage>
</organism>
<keyword evidence="6 10" id="KW-0368">Histidine biosynthesis</keyword>
<evidence type="ECO:0000256" key="9">
    <source>
        <dbReference type="ARBA" id="ARBA00049534"/>
    </source>
</evidence>
<keyword evidence="3 10" id="KW-0028">Amino-acid biosynthesis</keyword>
<dbReference type="AlphaFoldDB" id="A0A9D1GDL7"/>
<evidence type="ECO:0000256" key="4">
    <source>
        <dbReference type="ARBA" id="ARBA00022801"/>
    </source>
</evidence>
<dbReference type="InterPro" id="IPR029062">
    <property type="entry name" value="Class_I_gatase-like"/>
</dbReference>
<dbReference type="EC" id="3.5.1.2" evidence="10"/>
<evidence type="ECO:0000259" key="12">
    <source>
        <dbReference type="Pfam" id="PF00117"/>
    </source>
</evidence>
<keyword evidence="4 10" id="KW-0378">Hydrolase</keyword>
<dbReference type="SUPFAM" id="SSF52317">
    <property type="entry name" value="Class I glutamine amidotransferase-like"/>
    <property type="match status" value="1"/>
</dbReference>
<keyword evidence="10" id="KW-0963">Cytoplasm</keyword>
<evidence type="ECO:0000256" key="10">
    <source>
        <dbReference type="HAMAP-Rule" id="MF_00278"/>
    </source>
</evidence>
<dbReference type="Pfam" id="PF00117">
    <property type="entry name" value="GATase"/>
    <property type="match status" value="1"/>
</dbReference>
<dbReference type="CDD" id="cd01748">
    <property type="entry name" value="GATase1_IGP_Synthase"/>
    <property type="match status" value="1"/>
</dbReference>
<comment type="catalytic activity">
    <reaction evidence="9 10">
        <text>L-glutamine + H2O = L-glutamate + NH4(+)</text>
        <dbReference type="Rhea" id="RHEA:15889"/>
        <dbReference type="ChEBI" id="CHEBI:15377"/>
        <dbReference type="ChEBI" id="CHEBI:28938"/>
        <dbReference type="ChEBI" id="CHEBI:29985"/>
        <dbReference type="ChEBI" id="CHEBI:58359"/>
        <dbReference type="EC" id="3.5.1.2"/>
    </reaction>
</comment>
<dbReference type="PIRSF" id="PIRSF000495">
    <property type="entry name" value="Amidotransf_hisH"/>
    <property type="match status" value="1"/>
</dbReference>
<dbReference type="PANTHER" id="PTHR42701">
    <property type="entry name" value="IMIDAZOLE GLYCEROL PHOSPHATE SYNTHASE SUBUNIT HISH"/>
    <property type="match status" value="1"/>
</dbReference>
<protein>
    <recommendedName>
        <fullName evidence="10">Imidazole glycerol phosphate synthase subunit HisH</fullName>
        <ecNumber evidence="10">4.3.2.10</ecNumber>
    </recommendedName>
    <alternativeName>
        <fullName evidence="10">IGP synthase glutaminase subunit</fullName>
        <ecNumber evidence="10">3.5.1.2</ecNumber>
    </alternativeName>
    <alternativeName>
        <fullName evidence="10">IGP synthase subunit HisH</fullName>
    </alternativeName>
    <alternativeName>
        <fullName evidence="10">ImGP synthase subunit HisH</fullName>
        <shortName evidence="10">IGPS subunit HisH</shortName>
    </alternativeName>
</protein>
<comment type="function">
    <text evidence="10">IGPS catalyzes the conversion of PRFAR and glutamine to IGP, AICAR and glutamate. The HisH subunit catalyzes the hydrolysis of glutamine to glutamate and ammonia as part of the synthesis of IGP and AICAR. The resulting ammonia molecule is channeled to the active site of HisF.</text>
</comment>
<reference evidence="13" key="2">
    <citation type="journal article" date="2021" name="PeerJ">
        <title>Extensive microbial diversity within the chicken gut microbiome revealed by metagenomics and culture.</title>
        <authorList>
            <person name="Gilroy R."/>
            <person name="Ravi A."/>
            <person name="Getino M."/>
            <person name="Pursley I."/>
            <person name="Horton D.L."/>
            <person name="Alikhan N.F."/>
            <person name="Baker D."/>
            <person name="Gharbi K."/>
            <person name="Hall N."/>
            <person name="Watson M."/>
            <person name="Adriaenssens E.M."/>
            <person name="Foster-Nyarko E."/>
            <person name="Jarju S."/>
            <person name="Secka A."/>
            <person name="Antonio M."/>
            <person name="Oren A."/>
            <person name="Chaudhuri R.R."/>
            <person name="La Ragione R."/>
            <person name="Hildebrand F."/>
            <person name="Pallen M.J."/>
        </authorList>
    </citation>
    <scope>NUCLEOTIDE SEQUENCE</scope>
    <source>
        <strain evidence="13">21143</strain>
    </source>
</reference>
<dbReference type="InterPro" id="IPR010139">
    <property type="entry name" value="Imidazole-glycPsynth_HisH"/>
</dbReference>
<evidence type="ECO:0000256" key="1">
    <source>
        <dbReference type="ARBA" id="ARBA00005091"/>
    </source>
</evidence>
<feature type="active site" evidence="10 11">
    <location>
        <position position="178"/>
    </location>
</feature>
<evidence type="ECO:0000256" key="6">
    <source>
        <dbReference type="ARBA" id="ARBA00023102"/>
    </source>
</evidence>
<dbReference type="GO" id="GO:0000105">
    <property type="term" value="P:L-histidine biosynthetic process"/>
    <property type="evidence" value="ECO:0007669"/>
    <property type="project" value="UniProtKB-UniRule"/>
</dbReference>
<evidence type="ECO:0000313" key="14">
    <source>
        <dbReference type="Proteomes" id="UP000886722"/>
    </source>
</evidence>
<dbReference type="Gene3D" id="3.40.50.880">
    <property type="match status" value="1"/>
</dbReference>
<feature type="domain" description="Glutamine amidotransferase" evidence="12">
    <location>
        <begin position="25"/>
        <end position="193"/>
    </location>
</feature>
<dbReference type="NCBIfam" id="TIGR01855">
    <property type="entry name" value="IMP_synth_hisH"/>
    <property type="match status" value="1"/>
</dbReference>
<dbReference type="EMBL" id="DVKT01000015">
    <property type="protein sequence ID" value="HIT38836.1"/>
    <property type="molecule type" value="Genomic_DNA"/>
</dbReference>
<dbReference type="GO" id="GO:0000107">
    <property type="term" value="F:imidazoleglycerol-phosphate synthase activity"/>
    <property type="evidence" value="ECO:0007669"/>
    <property type="project" value="UniProtKB-UniRule"/>
</dbReference>
<sequence length="196" mass="22172">MQVAIVKYNAGNIYSVDCALRRVGITPILTDDKEALMAADKVIFPGVGEAATTMTYLREQGLDRLIRDLRQPVLGICIGMQLMCRHSEEGDTDCLGIFDVDVKRFRPESREQKVPHMGWNTVTGIDTHMFPSQLEGQYVYFVHSYYVPVSPYTTAMTDYICPFSAALHRDNFYATQFHIEKSGTMGEAIFNHFLSL</sequence>
<comment type="pathway">
    <text evidence="1 10">Amino-acid biosynthesis; L-histidine biosynthesis; L-histidine from 5-phospho-alpha-D-ribose 1-diphosphate: step 5/9.</text>
</comment>
<gene>
    <name evidence="10 13" type="primary">hisH</name>
    <name evidence="13" type="ORF">IAD06_02175</name>
</gene>
<dbReference type="PANTHER" id="PTHR42701:SF1">
    <property type="entry name" value="IMIDAZOLE GLYCEROL PHOSPHATE SYNTHASE SUBUNIT HISH"/>
    <property type="match status" value="1"/>
</dbReference>
<dbReference type="PROSITE" id="PS51274">
    <property type="entry name" value="GATASE_COBBQ"/>
    <property type="match status" value="1"/>
</dbReference>
<evidence type="ECO:0000256" key="11">
    <source>
        <dbReference type="PIRSR" id="PIRSR000495-1"/>
    </source>
</evidence>
<evidence type="ECO:0000313" key="13">
    <source>
        <dbReference type="EMBL" id="HIT38836.1"/>
    </source>
</evidence>
<keyword evidence="7 10" id="KW-0456">Lyase</keyword>
<feature type="active site" evidence="10 11">
    <location>
        <position position="180"/>
    </location>
</feature>